<protein>
    <recommendedName>
        <fullName evidence="4">Putative acetyl-CoA C-acetyltransferase VraB</fullName>
    </recommendedName>
</protein>
<reference evidence="8 9" key="1">
    <citation type="submission" date="2018-06" db="EMBL/GenBank/DDBJ databases">
        <authorList>
            <consortium name="Pathogen Informatics"/>
            <person name="Doyle S."/>
        </authorList>
    </citation>
    <scope>NUCLEOTIDE SEQUENCE [LARGE SCALE GENOMIC DNA]</scope>
    <source>
        <strain evidence="8 9">NCTC7688</strain>
    </source>
</reference>
<dbReference type="InterPro" id="IPR020616">
    <property type="entry name" value="Thiolase_N"/>
</dbReference>
<dbReference type="InterPro" id="IPR020613">
    <property type="entry name" value="Thiolase_CS"/>
</dbReference>
<evidence type="ECO:0000256" key="4">
    <source>
        <dbReference type="ARBA" id="ARBA00040726"/>
    </source>
</evidence>
<dbReference type="RefSeq" id="WP_002484086.1">
    <property type="nucleotide sequence ID" value="NZ_CAXOKG010000005.1"/>
</dbReference>
<dbReference type="Proteomes" id="UP000254707">
    <property type="component" value="Unassembled WGS sequence"/>
</dbReference>
<dbReference type="PANTHER" id="PTHR43853:SF3">
    <property type="entry name" value="ACETYL-COA C-ACETYLTRANSFERASE YHFS-RELATED"/>
    <property type="match status" value="1"/>
</dbReference>
<dbReference type="GO" id="GO:0003988">
    <property type="term" value="F:acetyl-CoA C-acyltransferase activity"/>
    <property type="evidence" value="ECO:0007669"/>
    <property type="project" value="TreeGrafter"/>
</dbReference>
<dbReference type="SUPFAM" id="SSF53901">
    <property type="entry name" value="Thiolase-like"/>
    <property type="match status" value="2"/>
</dbReference>
<dbReference type="CDD" id="cd00751">
    <property type="entry name" value="thiolase"/>
    <property type="match status" value="1"/>
</dbReference>
<dbReference type="Gene3D" id="3.40.47.10">
    <property type="match status" value="2"/>
</dbReference>
<dbReference type="PANTHER" id="PTHR43853">
    <property type="entry name" value="3-KETOACYL-COA THIOLASE, PEROXISOMAL"/>
    <property type="match status" value="1"/>
</dbReference>
<evidence type="ECO:0000259" key="6">
    <source>
        <dbReference type="Pfam" id="PF00108"/>
    </source>
</evidence>
<dbReference type="InterPro" id="IPR050215">
    <property type="entry name" value="Thiolase-like_sf_Thiolase"/>
</dbReference>
<dbReference type="GO" id="GO:0006635">
    <property type="term" value="P:fatty acid beta-oxidation"/>
    <property type="evidence" value="ECO:0007669"/>
    <property type="project" value="TreeGrafter"/>
</dbReference>
<comment type="similarity">
    <text evidence="1 5">Belongs to the thiolase-like superfamily. Thiolase family.</text>
</comment>
<accession>A0A380HNH0</accession>
<organism evidence="8 9">
    <name type="scientific">Staphylococcus saprophyticus</name>
    <dbReference type="NCBI Taxonomy" id="29385"/>
    <lineage>
        <taxon>Bacteria</taxon>
        <taxon>Bacillati</taxon>
        <taxon>Bacillota</taxon>
        <taxon>Bacilli</taxon>
        <taxon>Bacillales</taxon>
        <taxon>Staphylococcaceae</taxon>
        <taxon>Staphylococcus</taxon>
    </lineage>
</organism>
<feature type="domain" description="Thiolase C-terminal" evidence="7">
    <location>
        <begin position="266"/>
        <end position="378"/>
    </location>
</feature>
<dbReference type="EMBL" id="UHED01000001">
    <property type="protein sequence ID" value="SUM84322.1"/>
    <property type="molecule type" value="Genomic_DNA"/>
</dbReference>
<keyword evidence="2 5" id="KW-0808">Transferase</keyword>
<dbReference type="PROSITE" id="PS00737">
    <property type="entry name" value="THIOLASE_2"/>
    <property type="match status" value="1"/>
</dbReference>
<dbReference type="InterPro" id="IPR020617">
    <property type="entry name" value="Thiolase_C"/>
</dbReference>
<evidence type="ECO:0000256" key="2">
    <source>
        <dbReference type="ARBA" id="ARBA00022679"/>
    </source>
</evidence>
<dbReference type="GO" id="GO:0010124">
    <property type="term" value="P:phenylacetate catabolic process"/>
    <property type="evidence" value="ECO:0007669"/>
    <property type="project" value="TreeGrafter"/>
</dbReference>
<evidence type="ECO:0000256" key="5">
    <source>
        <dbReference type="RuleBase" id="RU003557"/>
    </source>
</evidence>
<dbReference type="Pfam" id="PF02803">
    <property type="entry name" value="Thiolase_C"/>
    <property type="match status" value="1"/>
</dbReference>
<evidence type="ECO:0000313" key="8">
    <source>
        <dbReference type="EMBL" id="SUM84322.1"/>
    </source>
</evidence>
<name>A0A380HNH0_STASA</name>
<feature type="domain" description="Thiolase N-terminal" evidence="6">
    <location>
        <begin position="4"/>
        <end position="251"/>
    </location>
</feature>
<dbReference type="AlphaFoldDB" id="A0A380HNH0"/>
<proteinExistence type="inferred from homology"/>
<dbReference type="NCBIfam" id="TIGR01930">
    <property type="entry name" value="AcCoA-C-Actrans"/>
    <property type="match status" value="1"/>
</dbReference>
<keyword evidence="3 5" id="KW-0012">Acyltransferase</keyword>
<dbReference type="InterPro" id="IPR016039">
    <property type="entry name" value="Thiolase-like"/>
</dbReference>
<dbReference type="PIRSF" id="PIRSF000429">
    <property type="entry name" value="Ac-CoA_Ac_transf"/>
    <property type="match status" value="1"/>
</dbReference>
<dbReference type="InterPro" id="IPR002155">
    <property type="entry name" value="Thiolase"/>
</dbReference>
<gene>
    <name evidence="8" type="ORF">NCTC7688_02422</name>
</gene>
<evidence type="ECO:0000313" key="9">
    <source>
        <dbReference type="Proteomes" id="UP000254707"/>
    </source>
</evidence>
<evidence type="ECO:0000259" key="7">
    <source>
        <dbReference type="Pfam" id="PF02803"/>
    </source>
</evidence>
<evidence type="ECO:0000256" key="1">
    <source>
        <dbReference type="ARBA" id="ARBA00010982"/>
    </source>
</evidence>
<evidence type="ECO:0000256" key="3">
    <source>
        <dbReference type="ARBA" id="ARBA00023315"/>
    </source>
</evidence>
<sequence>MTEVVIVAAKRTAFGKYGGSLKHLEPEALLKPLFRHLTETYSEAMAHIDDVILGNVVGNGGNIARKALLEAGLSEHIPGLTIDRQCGSGLEAVIHACRMIQAGAGHIYIAGGVESTSRAPWKIKRPQSVYDTHLPEFFERASFAPDGQDPSMIEAAENVAKTYGITREEQDQYALNSHKKTIEAYENNIIQQEIINLSAKGEIFNRDDSIKERLNVRTLSRLKPLLSEGTVTAGNCCMKNDGAVLLMIMDKKTALAHKFKEGLIFKDSITIGVEPTLLGMGPVLAVSKLLRKNKMTIEDINAIELNEAFASQVVASQRCLDIPAHKLNKYGGAIATGHPYGASGAALVTRLFHMKNDKRTIATMGIGGGMGNAALFERWL</sequence>
<dbReference type="Pfam" id="PF00108">
    <property type="entry name" value="Thiolase_N"/>
    <property type="match status" value="1"/>
</dbReference>
<dbReference type="GO" id="GO:0005737">
    <property type="term" value="C:cytoplasm"/>
    <property type="evidence" value="ECO:0007669"/>
    <property type="project" value="UniProtKB-ARBA"/>
</dbReference>